<gene>
    <name evidence="2" type="ORF">BBH88_01545</name>
</gene>
<dbReference type="EMBL" id="CP016534">
    <property type="protein sequence ID" value="ANU09105.1"/>
    <property type="molecule type" value="Genomic_DNA"/>
</dbReference>
<protein>
    <submittedName>
        <fullName evidence="2">ABC transporter substrate-binding protein</fullName>
    </submittedName>
</protein>
<reference evidence="2" key="1">
    <citation type="submission" date="2016-10" db="EMBL/GenBank/DDBJ databases">
        <authorList>
            <person name="See-Too W.S."/>
        </authorList>
    </citation>
    <scope>NUCLEOTIDE SEQUENCE</scope>
    <source>
        <strain evidence="2">DSM 14505</strain>
    </source>
</reference>
<keyword evidence="1" id="KW-0732">Signal</keyword>
<dbReference type="Proteomes" id="UP000092661">
    <property type="component" value="Chromosome"/>
</dbReference>
<dbReference type="PANTHER" id="PTHR43649">
    <property type="entry name" value="ARABINOSE-BINDING PROTEIN-RELATED"/>
    <property type="match status" value="1"/>
</dbReference>
<evidence type="ECO:0000313" key="3">
    <source>
        <dbReference type="Proteomes" id="UP000092661"/>
    </source>
</evidence>
<feature type="signal peptide" evidence="1">
    <location>
        <begin position="1"/>
        <end position="23"/>
    </location>
</feature>
<evidence type="ECO:0000256" key="1">
    <source>
        <dbReference type="SAM" id="SignalP"/>
    </source>
</evidence>
<name>A0ABM6D1K8_9BACL</name>
<dbReference type="InterPro" id="IPR006059">
    <property type="entry name" value="SBP"/>
</dbReference>
<dbReference type="PROSITE" id="PS51257">
    <property type="entry name" value="PROKAR_LIPOPROTEIN"/>
    <property type="match status" value="1"/>
</dbReference>
<dbReference type="PANTHER" id="PTHR43649:SF12">
    <property type="entry name" value="DIACETYLCHITOBIOSE BINDING PROTEIN DASA"/>
    <property type="match status" value="1"/>
</dbReference>
<dbReference type="Pfam" id="PF01547">
    <property type="entry name" value="SBP_bac_1"/>
    <property type="match status" value="1"/>
</dbReference>
<dbReference type="InterPro" id="IPR050490">
    <property type="entry name" value="Bact_solute-bd_prot1"/>
</dbReference>
<accession>A0ABM6D1K8</accession>
<feature type="chain" id="PRO_5046732657" evidence="1">
    <location>
        <begin position="24"/>
        <end position="420"/>
    </location>
</feature>
<dbReference type="SUPFAM" id="SSF53850">
    <property type="entry name" value="Periplasmic binding protein-like II"/>
    <property type="match status" value="1"/>
</dbReference>
<evidence type="ECO:0000313" key="2">
    <source>
        <dbReference type="EMBL" id="ANU09105.1"/>
    </source>
</evidence>
<keyword evidence="3" id="KW-1185">Reference proteome</keyword>
<dbReference type="Gene3D" id="3.40.190.10">
    <property type="entry name" value="Periplasmic binding protein-like II"/>
    <property type="match status" value="2"/>
</dbReference>
<organism evidence="2 3">
    <name type="scientific">Planococcus antarcticus DSM 14505</name>
    <dbReference type="NCBI Taxonomy" id="1185653"/>
    <lineage>
        <taxon>Bacteria</taxon>
        <taxon>Bacillati</taxon>
        <taxon>Bacillota</taxon>
        <taxon>Bacilli</taxon>
        <taxon>Bacillales</taxon>
        <taxon>Caryophanaceae</taxon>
        <taxon>Planococcus</taxon>
    </lineage>
</organism>
<proteinExistence type="predicted"/>
<sequence length="420" mass="46441">MMKNYSFLPLGVLALGLLLSGCAGESTSDTSTEGAEDSTQISFIHWRGEDKAVLDDIITQFEDKNPDISVEMTIYPSEQYQATGQRLLQDGSTGDVFTSFPGAQFEAIASAGLFEDLNGEDFVSNFDEELISVGQKDEAQLALPYQLVFNMPVYNKGMFDELGLEVPKSWTEFQAVADTLLENGITPIAFPGADIGPNQFMNSMMMNNAPDEDVFEKLQNGEESLTNEWWVKTLEDFQLLEEKGYIQADSLGTSQDSAMAMVANEEAAMLATGSYHMSALLDLNPDLELDLMAPITVEESEAVYEGINTATFMLAVNSQSEKKEQAKEFITFLSQPEIASHYANETGQHLTVNDVEYESEVLQNTAYWIDERKTRFQPRFLITNAQIEAAVLSSIENVLGGADPMTAAEEAQQLVDENRE</sequence>